<name>A0A936TEE4_9ACTN</name>
<organism evidence="16 17">
    <name type="scientific">Candidatus Neomicrothrix subdominans</name>
    <dbReference type="NCBI Taxonomy" id="2954438"/>
    <lineage>
        <taxon>Bacteria</taxon>
        <taxon>Bacillati</taxon>
        <taxon>Actinomycetota</taxon>
        <taxon>Acidimicrobiia</taxon>
        <taxon>Acidimicrobiales</taxon>
        <taxon>Microthrixaceae</taxon>
        <taxon>Candidatus Neomicrothrix</taxon>
    </lineage>
</organism>
<dbReference type="SUPFAM" id="SSF55486">
    <property type="entry name" value="Metalloproteases ('zincins'), catalytic domain"/>
    <property type="match status" value="1"/>
</dbReference>
<dbReference type="PROSITE" id="PS51257">
    <property type="entry name" value="PROKAR_LIPOPROTEIN"/>
    <property type="match status" value="1"/>
</dbReference>
<dbReference type="EMBL" id="JADJZA010000006">
    <property type="protein sequence ID" value="MBK9296982.1"/>
    <property type="molecule type" value="Genomic_DNA"/>
</dbReference>
<dbReference type="InterPro" id="IPR050344">
    <property type="entry name" value="Peptidase_M1_aminopeptidases"/>
</dbReference>
<dbReference type="Pfam" id="PF17900">
    <property type="entry name" value="Peptidase_M1_N"/>
    <property type="match status" value="1"/>
</dbReference>
<evidence type="ECO:0000259" key="15">
    <source>
        <dbReference type="Pfam" id="PF17900"/>
    </source>
</evidence>
<dbReference type="InterPro" id="IPR042097">
    <property type="entry name" value="Aminopeptidase_N-like_N_sf"/>
</dbReference>
<dbReference type="PANTHER" id="PTHR11533:SF297">
    <property type="entry name" value="AMINOPEPTIDASE N"/>
    <property type="match status" value="1"/>
</dbReference>
<gene>
    <name evidence="16" type="ORF">IPN02_09120</name>
</gene>
<evidence type="ECO:0000259" key="14">
    <source>
        <dbReference type="Pfam" id="PF01433"/>
    </source>
</evidence>
<dbReference type="InterPro" id="IPR014782">
    <property type="entry name" value="Peptidase_M1_dom"/>
</dbReference>
<comment type="cofactor">
    <cofactor evidence="2">
        <name>Zn(2+)</name>
        <dbReference type="ChEBI" id="CHEBI:29105"/>
    </cofactor>
</comment>
<accession>A0A936TEE4</accession>
<sequence>MPPRAETRRRGAAGLRQRVIGALCVTVLAGCGAGLSSASEAADRVATEASTTRADSSPDRSNGATTTSEGPGANDDGTADDGALGIGDDYFPDSGNPGYDVASYDLALDMKDDLVSFEAVATIALRTTEDLDELRLDLDGLTVTKATIDGDEVEHRRAGLDLVLTPEAPLPADEPVVVIVDYEGTPEPRGSGMLGEVGWIGEPNVGSYVASEPDGASNWFPANDHPSDKATFKFEITTPEGVEAVANGTRTGMTTEGGRTTWTWSPRDPMATYLATVAVGQYTFFEGTALGGIPLLSAVADEVVEAGGKAKVEALLGQLPGMMTLFAGRFGPYPFEIYGILVVDQPLGFALETQTRSLFGSDAWNEPVIQAHELAHQWYGDSVSLEAWEDIWLNEGFATMGEWLWAESDGGTGGPPLSSGSSLDPPLDPGVAGLFGPAVYQRGGLTLKALRDEVGDKAFFAIMTTWATDNALAKATTDDFLNLVERSDGADTRRLVEAWLTDPEPP</sequence>
<comment type="similarity">
    <text evidence="3">Belongs to the peptidase M1 family.</text>
</comment>
<feature type="domain" description="Peptidase M1 membrane alanine aminopeptidase" evidence="14">
    <location>
        <begin position="367"/>
        <end position="408"/>
    </location>
</feature>
<dbReference type="Pfam" id="PF01433">
    <property type="entry name" value="Peptidase_M1"/>
    <property type="match status" value="1"/>
</dbReference>
<dbReference type="GO" id="GO:0016285">
    <property type="term" value="F:alanyl aminopeptidase activity"/>
    <property type="evidence" value="ECO:0007669"/>
    <property type="project" value="UniProtKB-EC"/>
</dbReference>
<dbReference type="GO" id="GO:0008270">
    <property type="term" value="F:zinc ion binding"/>
    <property type="evidence" value="ECO:0007669"/>
    <property type="project" value="InterPro"/>
</dbReference>
<dbReference type="InterPro" id="IPR045357">
    <property type="entry name" value="Aminopeptidase_N-like_N"/>
</dbReference>
<evidence type="ECO:0000256" key="9">
    <source>
        <dbReference type="ARBA" id="ARBA00022833"/>
    </source>
</evidence>
<evidence type="ECO:0000256" key="13">
    <source>
        <dbReference type="SAM" id="MobiDB-lite"/>
    </source>
</evidence>
<evidence type="ECO:0000313" key="16">
    <source>
        <dbReference type="EMBL" id="MBK9296982.1"/>
    </source>
</evidence>
<evidence type="ECO:0000313" key="17">
    <source>
        <dbReference type="Proteomes" id="UP000727993"/>
    </source>
</evidence>
<evidence type="ECO:0000256" key="6">
    <source>
        <dbReference type="ARBA" id="ARBA00022670"/>
    </source>
</evidence>
<evidence type="ECO:0000256" key="1">
    <source>
        <dbReference type="ARBA" id="ARBA00000098"/>
    </source>
</evidence>
<dbReference type="GO" id="GO:0006508">
    <property type="term" value="P:proteolysis"/>
    <property type="evidence" value="ECO:0007669"/>
    <property type="project" value="UniProtKB-KW"/>
</dbReference>
<dbReference type="Gene3D" id="2.60.40.1730">
    <property type="entry name" value="tricorn interacting facor f3 domain"/>
    <property type="match status" value="1"/>
</dbReference>
<dbReference type="CDD" id="cd09603">
    <property type="entry name" value="M1_APN_like"/>
    <property type="match status" value="1"/>
</dbReference>
<dbReference type="PRINTS" id="PR00756">
    <property type="entry name" value="ALADIPTASE"/>
</dbReference>
<protein>
    <recommendedName>
        <fullName evidence="5">Aminopeptidase N</fullName>
        <ecNumber evidence="4">3.4.11.2</ecNumber>
    </recommendedName>
    <alternativeName>
        <fullName evidence="11">Alanine aminopeptidase</fullName>
    </alternativeName>
    <alternativeName>
        <fullName evidence="12">Lysyl aminopeptidase</fullName>
    </alternativeName>
</protein>
<keyword evidence="9" id="KW-0862">Zinc</keyword>
<reference evidence="16 17" key="1">
    <citation type="submission" date="2020-10" db="EMBL/GenBank/DDBJ databases">
        <title>Connecting structure to function with the recovery of over 1000 high-quality activated sludge metagenome-assembled genomes encoding full-length rRNA genes using long-read sequencing.</title>
        <authorList>
            <person name="Singleton C.M."/>
            <person name="Petriglieri F."/>
            <person name="Kristensen J.M."/>
            <person name="Kirkegaard R.H."/>
            <person name="Michaelsen T.Y."/>
            <person name="Andersen M.H."/>
            <person name="Karst S.M."/>
            <person name="Dueholm M.S."/>
            <person name="Nielsen P.H."/>
            <person name="Albertsen M."/>
        </authorList>
    </citation>
    <scope>NUCLEOTIDE SEQUENCE [LARGE SCALE GENOMIC DNA]</scope>
    <source>
        <strain evidence="16">Lyne_18-Q3-R50-59_MAXAC.006</strain>
    </source>
</reference>
<feature type="region of interest" description="Disordered" evidence="13">
    <location>
        <begin position="46"/>
        <end position="90"/>
    </location>
</feature>
<feature type="domain" description="Aminopeptidase N-like N-terminal" evidence="15">
    <location>
        <begin position="103"/>
        <end position="274"/>
    </location>
</feature>
<evidence type="ECO:0000256" key="5">
    <source>
        <dbReference type="ARBA" id="ARBA00015611"/>
    </source>
</evidence>
<evidence type="ECO:0000256" key="11">
    <source>
        <dbReference type="ARBA" id="ARBA00029811"/>
    </source>
</evidence>
<keyword evidence="7" id="KW-0479">Metal-binding</keyword>
<comment type="caution">
    <text evidence="16">The sequence shown here is derived from an EMBL/GenBank/DDBJ whole genome shotgun (WGS) entry which is preliminary data.</text>
</comment>
<keyword evidence="10" id="KW-0482">Metalloprotease</keyword>
<dbReference type="Gene3D" id="1.10.390.10">
    <property type="entry name" value="Neutral Protease Domain 2"/>
    <property type="match status" value="2"/>
</dbReference>
<dbReference type="Proteomes" id="UP000727993">
    <property type="component" value="Unassembled WGS sequence"/>
</dbReference>
<evidence type="ECO:0000256" key="10">
    <source>
        <dbReference type="ARBA" id="ARBA00023049"/>
    </source>
</evidence>
<keyword evidence="6" id="KW-0645">Protease</keyword>
<dbReference type="InterPro" id="IPR027268">
    <property type="entry name" value="Peptidase_M4/M1_CTD_sf"/>
</dbReference>
<dbReference type="SUPFAM" id="SSF63737">
    <property type="entry name" value="Leukotriene A4 hydrolase N-terminal domain"/>
    <property type="match status" value="1"/>
</dbReference>
<evidence type="ECO:0000256" key="12">
    <source>
        <dbReference type="ARBA" id="ARBA00031533"/>
    </source>
</evidence>
<dbReference type="GO" id="GO:0008237">
    <property type="term" value="F:metallopeptidase activity"/>
    <property type="evidence" value="ECO:0007669"/>
    <property type="project" value="UniProtKB-KW"/>
</dbReference>
<feature type="compositionally biased region" description="Low complexity" evidence="13">
    <location>
        <begin position="70"/>
        <end position="89"/>
    </location>
</feature>
<feature type="compositionally biased region" description="Polar residues" evidence="13">
    <location>
        <begin position="48"/>
        <end position="69"/>
    </location>
</feature>
<dbReference type="PANTHER" id="PTHR11533">
    <property type="entry name" value="PROTEASE M1 ZINC METALLOPROTEASE"/>
    <property type="match status" value="1"/>
</dbReference>
<proteinExistence type="inferred from homology"/>
<evidence type="ECO:0000256" key="8">
    <source>
        <dbReference type="ARBA" id="ARBA00022801"/>
    </source>
</evidence>
<dbReference type="InterPro" id="IPR001930">
    <property type="entry name" value="Peptidase_M1"/>
</dbReference>
<keyword evidence="8" id="KW-0378">Hydrolase</keyword>
<comment type="catalytic activity">
    <reaction evidence="1">
        <text>Release of an N-terminal amino acid, Xaa-|-Yaa- from a peptide, amide or arylamide. Xaa is preferably Ala, but may be most amino acids including Pro (slow action). When a terminal hydrophobic residue is followed by a prolyl residue, the two may be released as an intact Xaa-Pro dipeptide.</text>
        <dbReference type="EC" id="3.4.11.2"/>
    </reaction>
</comment>
<evidence type="ECO:0000256" key="2">
    <source>
        <dbReference type="ARBA" id="ARBA00001947"/>
    </source>
</evidence>
<dbReference type="EC" id="3.4.11.2" evidence="4"/>
<evidence type="ECO:0000256" key="4">
    <source>
        <dbReference type="ARBA" id="ARBA00012564"/>
    </source>
</evidence>
<dbReference type="AlphaFoldDB" id="A0A936TEE4"/>
<evidence type="ECO:0000256" key="3">
    <source>
        <dbReference type="ARBA" id="ARBA00010136"/>
    </source>
</evidence>
<evidence type="ECO:0000256" key="7">
    <source>
        <dbReference type="ARBA" id="ARBA00022723"/>
    </source>
</evidence>